<dbReference type="STRING" id="1545044.SAMN05444276_101714"/>
<accession>A0A1H2SSA8</accession>
<dbReference type="InterPro" id="IPR036116">
    <property type="entry name" value="FN3_sf"/>
</dbReference>
<keyword evidence="3" id="KW-1185">Reference proteome</keyword>
<dbReference type="RefSeq" id="WP_036730574.1">
    <property type="nucleotide sequence ID" value="NZ_FNNA01000001.1"/>
</dbReference>
<evidence type="ECO:0000313" key="2">
    <source>
        <dbReference type="EMBL" id="SDW34468.1"/>
    </source>
</evidence>
<dbReference type="EMBL" id="FNNA01000001">
    <property type="protein sequence ID" value="SDW34468.1"/>
    <property type="molecule type" value="Genomic_DNA"/>
</dbReference>
<dbReference type="OrthoDB" id="7822067at2"/>
<organism evidence="2 3">
    <name type="scientific">Paracoccus sanguinis</name>
    <dbReference type="NCBI Taxonomy" id="1545044"/>
    <lineage>
        <taxon>Bacteria</taxon>
        <taxon>Pseudomonadati</taxon>
        <taxon>Pseudomonadota</taxon>
        <taxon>Alphaproteobacteria</taxon>
        <taxon>Rhodobacterales</taxon>
        <taxon>Paracoccaceae</taxon>
        <taxon>Paracoccus</taxon>
    </lineage>
</organism>
<evidence type="ECO:0000313" key="3">
    <source>
        <dbReference type="Proteomes" id="UP000182944"/>
    </source>
</evidence>
<gene>
    <name evidence="2" type="ORF">SAMN05444276_101714</name>
</gene>
<dbReference type="Gene3D" id="2.60.40.10">
    <property type="entry name" value="Immunoglobulins"/>
    <property type="match status" value="1"/>
</dbReference>
<dbReference type="Proteomes" id="UP000182944">
    <property type="component" value="Unassembled WGS sequence"/>
</dbReference>
<dbReference type="Pfam" id="PF13550">
    <property type="entry name" value="Phage-tail_3"/>
    <property type="match status" value="1"/>
</dbReference>
<proteinExistence type="predicted"/>
<name>A0A1H2SSA8_9RHOB</name>
<feature type="domain" description="Fibronectin type-III" evidence="1">
    <location>
        <begin position="755"/>
        <end position="850"/>
    </location>
</feature>
<sequence length="1479" mass="156824">MPQVGLAIGAAASWLLSPGVGALVGRLLLSTAVSAISSAIQKQLTKPQQRGIRTEITTDGGDKPMRFVLGWYATDGHMVCPPMSHGKFDDWSNAYLTYVIDLGNVPGAQLDKVIIDDTEVAFADAEQSMVQGGPVPAAKPAWWYEQQGIDPANPNAATPTRPVITPGRPVLGDKYKDKIWLRYHDGTETTPDPYLVQVYGPGTKWAEKSGRPWTADMVGIGTCYAVLTFRYSTKSFNGLPRCRFVMRGTPLYDPRRDSSTGGSGAQRWDQPATWATTTNGIVIAYNILRGIPIQGGPMWGYGVSADALPRAEWVAAMTAADQVVDGAPRWQAAWEVATADEPASVLDEVLKVCCAKVAESGGAWRVRVGPPAAPVMVVSSDDIIIDEDIASTPFPGLEATYNGIHASYPEPAQLWRPKDAPPRYNAAWEASDQGRRLVAELQMPACPWGLQVQRVMRAYIEEERRFRRHSFTLPPEAEALEPLDTIAVTWPEMGYEAKLFEIDEIGEDTQTLRVTASVIEVDPADYDWQPGFVIPSPLAPIARPDPAPVVPQYFTAEGITLPGANGRAGRPAARLRWGGWALDGITGVRWELRRTGQTDTARGLMADPEAGETVVTASLLPATAYEARISFLAEGDRAVEWTLWTAFTTPDVRVTPGDLDTTAPGRPAAVSLTSTPGELVATWTADAAGVAYSELEVTEAGANPVLFQTSGTRYRWAPVLSGVSYSVRRRAVDGVGNKSTWGPSASHTVASDTVPPAAVTGLVLTPGLRSIWLRWNPSGEQDLSHYEIREYTSAQTPGASTVPTYTTQANNYLVPDLGYDARRWYAVRAVDTSGNKGAWSAVANATTGPKDAITATDLQGVIDATTFASGIEPVSIVASLPTSKLTTVVMMAGKLYRWNGSAYAADVLGQDAVTAGTVAAGAINTRELAAGAVTASIIGVGDFTNLVPDDQLQDPAAWSGSGAVQPSSGVSWSNSLGRILFNPDATANQTMVSKPFAVTVGDEFWTTFQATFGAAASVMDLRAYLYFYNRLGAQLADPNGGVYVASATTRSTQIYENSAPIIVPSGAFTARWVFWYAKENTVSGLAYAPAVRRKNTGKLIVDGSVKANHITANEAVITGPAQIAQATIESGHVVDLVAEKIRGGTALLATVTVNGNALGTTTARAADPAARVNAHTTLIDPGKITISGSRTLADWRFGGDLTQIDGGNIAANTVRANAMEIGSRNVAIENITFEYNSPGPNQVSWTAGVIRYPTDNGQQAGFAVPAGSATWTSGILYIVFTKDGSQLWATTSAAIAFQPMVLILATYQGAHRLNANYGRTLIDGNGVKTDALLVTGKAQMGTAVVDTLQIAGNAVTVPLVASSAAITVLTTSWTDLATIGMPRQGAPTLLMATFQVDATGTAGLANLRVTRDGVDISGPYPTVTGASGTQTSGGLSILDNDLGSGPTTYKLQGQLLSSGAYTGTPRIVRRTMVATHVKR</sequence>
<dbReference type="InterPro" id="IPR003961">
    <property type="entry name" value="FN3_dom"/>
</dbReference>
<dbReference type="InterPro" id="IPR032876">
    <property type="entry name" value="J_dom"/>
</dbReference>
<evidence type="ECO:0000259" key="1">
    <source>
        <dbReference type="PROSITE" id="PS50853"/>
    </source>
</evidence>
<dbReference type="PANTHER" id="PTHR36251:SF2">
    <property type="entry name" value="GIFSY-2 PROPHAGE HOST SPECIFICITY PROTEIN J, PHAGE LAMBDA"/>
    <property type="match status" value="1"/>
</dbReference>
<dbReference type="PANTHER" id="PTHR36251">
    <property type="entry name" value="FELS-1 PROPHAGE HOST SPECIFICITY PROTEIN-RELATED"/>
    <property type="match status" value="1"/>
</dbReference>
<protein>
    <submittedName>
        <fullName evidence="2">Putative phage tail protein</fullName>
    </submittedName>
</protein>
<dbReference type="InterPro" id="IPR053171">
    <property type="entry name" value="Viral_Tip_Attach_Protein"/>
</dbReference>
<dbReference type="PROSITE" id="PS50853">
    <property type="entry name" value="FN3"/>
    <property type="match status" value="1"/>
</dbReference>
<dbReference type="InterPro" id="IPR013783">
    <property type="entry name" value="Ig-like_fold"/>
</dbReference>
<dbReference type="SUPFAM" id="SSF49265">
    <property type="entry name" value="Fibronectin type III"/>
    <property type="match status" value="1"/>
</dbReference>
<reference evidence="3" key="1">
    <citation type="submission" date="2016-10" db="EMBL/GenBank/DDBJ databases">
        <authorList>
            <person name="Varghese N."/>
            <person name="Submissions S."/>
        </authorList>
    </citation>
    <scope>NUCLEOTIDE SEQUENCE [LARGE SCALE GENOMIC DNA]</scope>
    <source>
        <strain evidence="3">DSM 29303</strain>
    </source>
</reference>
<dbReference type="CDD" id="cd00063">
    <property type="entry name" value="FN3"/>
    <property type="match status" value="1"/>
</dbReference>